<sequence length="258" mass="27094">MSKLLAKMSASTARQLERRAEVETDPAKREKLLRKAAKQWREVHTYGGEVPPGRIAVQSPQQIDGPTVRLRPGTPGLPARSPRAATAGESAGQPSTLKVGLAGLAVVVLLAFVVSLFGSGDDDVPAAPAADEAVAAAATSDDRNGVPNRYSPDDHAACEQAREALNEFGEYQADLQSVADLGDAQATLLVAAERFQGAMVTADDPGVESAMREGMDLLREMSSAMGRLDVAGVEAGAERTEAVFGRMVTACAPVYLEH</sequence>
<name>A0ABV1KBT9_9PSEU</name>
<dbReference type="RefSeq" id="WP_349299017.1">
    <property type="nucleotide sequence ID" value="NZ_JBEDNQ010000006.1"/>
</dbReference>
<evidence type="ECO:0000313" key="2">
    <source>
        <dbReference type="EMBL" id="MEQ3551939.1"/>
    </source>
</evidence>
<feature type="region of interest" description="Disordered" evidence="1">
    <location>
        <begin position="51"/>
        <end position="93"/>
    </location>
</feature>
<evidence type="ECO:0000256" key="1">
    <source>
        <dbReference type="SAM" id="MobiDB-lite"/>
    </source>
</evidence>
<feature type="compositionally biased region" description="Basic and acidic residues" evidence="1">
    <location>
        <begin position="15"/>
        <end position="28"/>
    </location>
</feature>
<organism evidence="2 3">
    <name type="scientific">Pseudonocardia nematodicida</name>
    <dbReference type="NCBI Taxonomy" id="1206997"/>
    <lineage>
        <taxon>Bacteria</taxon>
        <taxon>Bacillati</taxon>
        <taxon>Actinomycetota</taxon>
        <taxon>Actinomycetes</taxon>
        <taxon>Pseudonocardiales</taxon>
        <taxon>Pseudonocardiaceae</taxon>
        <taxon>Pseudonocardia</taxon>
    </lineage>
</organism>
<feature type="region of interest" description="Disordered" evidence="1">
    <location>
        <begin position="1"/>
        <end position="28"/>
    </location>
</feature>
<evidence type="ECO:0008006" key="4">
    <source>
        <dbReference type="Google" id="ProtNLM"/>
    </source>
</evidence>
<accession>A0ABV1KBT9</accession>
<evidence type="ECO:0000313" key="3">
    <source>
        <dbReference type="Proteomes" id="UP001494902"/>
    </source>
</evidence>
<protein>
    <recommendedName>
        <fullName evidence="4">DUF5667 domain-containing protein</fullName>
    </recommendedName>
</protein>
<dbReference type="Proteomes" id="UP001494902">
    <property type="component" value="Unassembled WGS sequence"/>
</dbReference>
<proteinExistence type="predicted"/>
<dbReference type="EMBL" id="JBEDNQ010000006">
    <property type="protein sequence ID" value="MEQ3551939.1"/>
    <property type="molecule type" value="Genomic_DNA"/>
</dbReference>
<gene>
    <name evidence="2" type="ORF">WIS52_15810</name>
</gene>
<reference evidence="2 3" key="1">
    <citation type="submission" date="2024-03" db="EMBL/GenBank/DDBJ databases">
        <title>Draft genome sequence of Pseudonocardia nematodicida JCM 31783.</title>
        <authorList>
            <person name="Butdee W."/>
            <person name="Duangmal K."/>
        </authorList>
    </citation>
    <scope>NUCLEOTIDE SEQUENCE [LARGE SCALE GENOMIC DNA]</scope>
    <source>
        <strain evidence="2 3">JCM 31783</strain>
    </source>
</reference>
<comment type="caution">
    <text evidence="2">The sequence shown here is derived from an EMBL/GenBank/DDBJ whole genome shotgun (WGS) entry which is preliminary data.</text>
</comment>
<keyword evidence="3" id="KW-1185">Reference proteome</keyword>